<proteinExistence type="predicted"/>
<evidence type="ECO:0000313" key="2">
    <source>
        <dbReference type="Proteomes" id="UP001281147"/>
    </source>
</evidence>
<comment type="caution">
    <text evidence="1">The sequence shown here is derived from an EMBL/GenBank/DDBJ whole genome shotgun (WGS) entry which is preliminary data.</text>
</comment>
<dbReference type="EMBL" id="JAUTXU010000038">
    <property type="protein sequence ID" value="KAK3717178.1"/>
    <property type="molecule type" value="Genomic_DNA"/>
</dbReference>
<sequence>MSGAPKEKGKEKGTGDKPSGFGGQGPGPPRRLMRKLIECDIPGCDRQGFNGFDSEEALREHLNAAHPPRRGEAQPVPELIRSPKRKRGKQPDPDADTEYHKCEWPGCGKKYKRLGDLTTHVKTHEGEGISVCPHRGCNAVIDKSNIGQHIREVHNADPEQFLSPNTVPAKVYSRIPCPKCERPITASNLRRHIRDTHGLDPEQFEDTMSRINEGMISRISCPKCEKEITASNLRRHIRDTHRLDSEQVEDTMSRMNEGTSESRRAPTDSRRAPEDGSKRHYQYADFDAASDPEHRFKSPSPEDGWQRDTSRFEEDYSEDPTTVYPEVGYPEAPEPPPQPYVNPAQLMLDEDLYGVTPPRDLEEQRPGSREGGSGGAGRGAGARGGGDQQPREGRPQLRKDSSNKAKSATDARSRSNSNQSMTAAKPIRARDVSSGFNGSQDSNRQHRPSKPERSSGPPPTKPRERDWALRSANGSKANAPRSKGTQGSSSGADGSLAELKKKASKMNISDGRK</sequence>
<gene>
    <name evidence="1" type="ORF">LTR37_005887</name>
</gene>
<dbReference type="Proteomes" id="UP001281147">
    <property type="component" value="Unassembled WGS sequence"/>
</dbReference>
<reference evidence="1" key="1">
    <citation type="submission" date="2023-07" db="EMBL/GenBank/DDBJ databases">
        <title>Black Yeasts Isolated from many extreme environments.</title>
        <authorList>
            <person name="Coleine C."/>
            <person name="Stajich J.E."/>
            <person name="Selbmann L."/>
        </authorList>
    </citation>
    <scope>NUCLEOTIDE SEQUENCE</scope>
    <source>
        <strain evidence="1">CCFEE 5714</strain>
    </source>
</reference>
<keyword evidence="2" id="KW-1185">Reference proteome</keyword>
<evidence type="ECO:0000313" key="1">
    <source>
        <dbReference type="EMBL" id="KAK3717178.1"/>
    </source>
</evidence>
<protein>
    <submittedName>
        <fullName evidence="1">Uncharacterized protein</fullName>
    </submittedName>
</protein>
<organism evidence="1 2">
    <name type="scientific">Vermiconidia calcicola</name>
    <dbReference type="NCBI Taxonomy" id="1690605"/>
    <lineage>
        <taxon>Eukaryota</taxon>
        <taxon>Fungi</taxon>
        <taxon>Dikarya</taxon>
        <taxon>Ascomycota</taxon>
        <taxon>Pezizomycotina</taxon>
        <taxon>Dothideomycetes</taxon>
        <taxon>Dothideomycetidae</taxon>
        <taxon>Mycosphaerellales</taxon>
        <taxon>Extremaceae</taxon>
        <taxon>Vermiconidia</taxon>
    </lineage>
</organism>
<name>A0ACC3NHN3_9PEZI</name>
<accession>A0ACC3NHN3</accession>